<dbReference type="InterPro" id="IPR044149">
    <property type="entry name" value="Nitrilases_CHs"/>
</dbReference>
<evidence type="ECO:0000313" key="3">
    <source>
        <dbReference type="EMBL" id="MBC8177326.1"/>
    </source>
</evidence>
<dbReference type="PROSITE" id="PS00921">
    <property type="entry name" value="NITRIL_CHT_2"/>
    <property type="match status" value="1"/>
</dbReference>
<evidence type="ECO:0000313" key="4">
    <source>
        <dbReference type="Proteomes" id="UP000650524"/>
    </source>
</evidence>
<proteinExistence type="inferred from homology"/>
<dbReference type="PANTHER" id="PTHR46044">
    <property type="entry name" value="NITRILASE"/>
    <property type="match status" value="1"/>
</dbReference>
<sequence length="331" mass="36551">MTNKKDEAFRAAAVQLSPVLFDRDGSTEKVLKAIEKCGQEGIRLAVFPETFIPNYPYFAWVKPPALMAELHCRLYEQAVEVPGPVTEAVGKAANDSGTVVVLGVNEREGGSLYNTQLIFDTDGSLLGKRRKIMPTLHERMIWGWGDGSGLRVFETALGRVGALICWEHYMPLARYALMTLGEEIHCSHFPGSFGGNSMSQQIDAAIRHHAMESGAFVINSTGWLTERQRAEITSSDESLSKYLRGGICTGIVAPYGLYLAGPLPEGEGMAVAEIDLKAIIRQKNSLDTIGHYSRPDILRLKIDRSIRPVEEKMAPHLQEISEGYDQEKPES</sequence>
<reference evidence="3 4" key="1">
    <citation type="submission" date="2020-08" db="EMBL/GenBank/DDBJ databases">
        <title>Bridging the membrane lipid divide: bacteria of the FCB group superphylum have the potential to synthesize archaeal ether lipids.</title>
        <authorList>
            <person name="Villanueva L."/>
            <person name="Von Meijenfeldt F.A.B."/>
            <person name="Westbye A.B."/>
            <person name="Yadav S."/>
            <person name="Hopmans E.C."/>
            <person name="Dutilh B.E."/>
            <person name="Sinninghe Damste J.S."/>
        </authorList>
    </citation>
    <scope>NUCLEOTIDE SEQUENCE [LARGE SCALE GENOMIC DNA]</scope>
    <source>
        <strain evidence="3">NIOZ-UU27</strain>
    </source>
</reference>
<dbReference type="GO" id="GO:0000257">
    <property type="term" value="F:nitrilase activity"/>
    <property type="evidence" value="ECO:0007669"/>
    <property type="project" value="UniProtKB-ARBA"/>
</dbReference>
<organism evidence="3 4">
    <name type="scientific">Candidatus Desulfacyla euxinica</name>
    <dbReference type="NCBI Taxonomy" id="2841693"/>
    <lineage>
        <taxon>Bacteria</taxon>
        <taxon>Deltaproteobacteria</taxon>
        <taxon>Candidatus Desulfacyla</taxon>
    </lineage>
</organism>
<dbReference type="PROSITE" id="PS50263">
    <property type="entry name" value="CN_HYDROLASE"/>
    <property type="match status" value="1"/>
</dbReference>
<dbReference type="EMBL" id="JACNJD010000201">
    <property type="protein sequence ID" value="MBC8177326.1"/>
    <property type="molecule type" value="Genomic_DNA"/>
</dbReference>
<dbReference type="SUPFAM" id="SSF56317">
    <property type="entry name" value="Carbon-nitrogen hydrolase"/>
    <property type="match status" value="1"/>
</dbReference>
<dbReference type="InterPro" id="IPR003010">
    <property type="entry name" value="C-N_Hydrolase"/>
</dbReference>
<dbReference type="InterPro" id="IPR036526">
    <property type="entry name" value="C-N_Hydrolase_sf"/>
</dbReference>
<dbReference type="AlphaFoldDB" id="A0A8J6MZL4"/>
<evidence type="ECO:0000256" key="1">
    <source>
        <dbReference type="ARBA" id="ARBA00008129"/>
    </source>
</evidence>
<comment type="caution">
    <text evidence="3">The sequence shown here is derived from an EMBL/GenBank/DDBJ whole genome shotgun (WGS) entry which is preliminary data.</text>
</comment>
<dbReference type="PANTHER" id="PTHR46044:SF1">
    <property type="entry name" value="CN HYDROLASE DOMAIN-CONTAINING PROTEIN"/>
    <property type="match status" value="1"/>
</dbReference>
<gene>
    <name evidence="3" type="ORF">H8E19_07955</name>
</gene>
<dbReference type="CDD" id="cd07564">
    <property type="entry name" value="nitrilases_CHs"/>
    <property type="match status" value="1"/>
</dbReference>
<comment type="similarity">
    <text evidence="1">Belongs to the carbon-nitrogen hydrolase superfamily. Nitrilase family.</text>
</comment>
<dbReference type="Proteomes" id="UP000650524">
    <property type="component" value="Unassembled WGS sequence"/>
</dbReference>
<evidence type="ECO:0000259" key="2">
    <source>
        <dbReference type="PROSITE" id="PS50263"/>
    </source>
</evidence>
<dbReference type="InterPro" id="IPR000132">
    <property type="entry name" value="Nitrilase/CN_hydratase_CS"/>
</dbReference>
<protein>
    <submittedName>
        <fullName evidence="3">Aliphatic nitrilase</fullName>
    </submittedName>
</protein>
<accession>A0A8J6MZL4</accession>
<feature type="domain" description="CN hydrolase" evidence="2">
    <location>
        <begin position="9"/>
        <end position="276"/>
    </location>
</feature>
<dbReference type="Gene3D" id="3.60.110.10">
    <property type="entry name" value="Carbon-nitrogen hydrolase"/>
    <property type="match status" value="1"/>
</dbReference>
<dbReference type="Pfam" id="PF00795">
    <property type="entry name" value="CN_hydrolase"/>
    <property type="match status" value="1"/>
</dbReference>
<name>A0A8J6MZL4_9DELT</name>